<feature type="non-terminal residue" evidence="2">
    <location>
        <position position="126"/>
    </location>
</feature>
<name>W1YI83_9ZZZZ</name>
<dbReference type="AlphaFoldDB" id="W1YI83"/>
<proteinExistence type="predicted"/>
<feature type="domain" description="DNA polymerase Y-family little finger" evidence="1">
    <location>
        <begin position="23"/>
        <end position="124"/>
    </location>
</feature>
<protein>
    <submittedName>
        <fullName evidence="2">UMUC protein</fullName>
    </submittedName>
</protein>
<dbReference type="GO" id="GO:0006281">
    <property type="term" value="P:DNA repair"/>
    <property type="evidence" value="ECO:0007669"/>
    <property type="project" value="InterPro"/>
</dbReference>
<evidence type="ECO:0000313" key="2">
    <source>
        <dbReference type="EMBL" id="ETJ41440.1"/>
    </source>
</evidence>
<dbReference type="GO" id="GO:0003684">
    <property type="term" value="F:damaged DNA binding"/>
    <property type="evidence" value="ECO:0007669"/>
    <property type="project" value="InterPro"/>
</dbReference>
<dbReference type="SUPFAM" id="SSF100879">
    <property type="entry name" value="Lesion bypass DNA polymerase (Y-family), little finger domain"/>
    <property type="match status" value="1"/>
</dbReference>
<organism evidence="2">
    <name type="scientific">human gut metagenome</name>
    <dbReference type="NCBI Taxonomy" id="408170"/>
    <lineage>
        <taxon>unclassified sequences</taxon>
        <taxon>metagenomes</taxon>
        <taxon>organismal metagenomes</taxon>
    </lineage>
</organism>
<comment type="caution">
    <text evidence="2">The sequence shown here is derived from an EMBL/GenBank/DDBJ whole genome shotgun (WGS) entry which is preliminary data.</text>
</comment>
<evidence type="ECO:0000259" key="1">
    <source>
        <dbReference type="Pfam" id="PF11799"/>
    </source>
</evidence>
<sequence>IDHAWGREPCTIADIHAYRPIKHSISHSQILLRNYTYEEAYVPMREMVESLVLELLQIKGVTNHIHVHIGYADDMVRSTGGSKKLKQYTDSLQALTTAVIKLYEQHCHKNELIRRIGVSFEDLVNR</sequence>
<dbReference type="InterPro" id="IPR036775">
    <property type="entry name" value="DNA_pol_Y-fam_lit_finger_sf"/>
</dbReference>
<accession>W1YI83</accession>
<reference evidence="2" key="1">
    <citation type="submission" date="2013-12" db="EMBL/GenBank/DDBJ databases">
        <title>A Varibaculum cambriense genome reconstructed from a premature infant gut community with otherwise low bacterial novelty that shifts toward anaerobic metabolism during the third week of life.</title>
        <authorList>
            <person name="Brown C.T."/>
            <person name="Sharon I."/>
            <person name="Thomas B.C."/>
            <person name="Castelle C.J."/>
            <person name="Morowitz M.J."/>
            <person name="Banfield J.F."/>
        </authorList>
    </citation>
    <scope>NUCLEOTIDE SEQUENCE</scope>
</reference>
<dbReference type="EMBL" id="AZMM01004638">
    <property type="protein sequence ID" value="ETJ41440.1"/>
    <property type="molecule type" value="Genomic_DNA"/>
</dbReference>
<gene>
    <name evidence="2" type="ORF">Q604_UNBC04638G0001</name>
</gene>
<dbReference type="Gene3D" id="3.30.1490.100">
    <property type="entry name" value="DNA polymerase, Y-family, little finger domain"/>
    <property type="match status" value="1"/>
</dbReference>
<feature type="non-terminal residue" evidence="2">
    <location>
        <position position="1"/>
    </location>
</feature>
<dbReference type="InterPro" id="IPR017961">
    <property type="entry name" value="DNA_pol_Y-fam_little_finger"/>
</dbReference>
<dbReference type="Pfam" id="PF11799">
    <property type="entry name" value="IMS_C"/>
    <property type="match status" value="1"/>
</dbReference>